<feature type="domain" description="SLH" evidence="2">
    <location>
        <begin position="1216"/>
        <end position="1275"/>
    </location>
</feature>
<gene>
    <name evidence="3" type="ORF">DLM86_21315</name>
</gene>
<evidence type="ECO:0000256" key="1">
    <source>
        <dbReference type="SAM" id="SignalP"/>
    </source>
</evidence>
<comment type="caution">
    <text evidence="3">The sequence shown here is derived from an EMBL/GenBank/DDBJ whole genome shotgun (WGS) entry which is preliminary data.</text>
</comment>
<dbReference type="PROSITE" id="PS51272">
    <property type="entry name" value="SLH"/>
    <property type="match status" value="3"/>
</dbReference>
<dbReference type="PROSITE" id="PS51257">
    <property type="entry name" value="PROKAR_LIPOPROTEIN"/>
    <property type="match status" value="1"/>
</dbReference>
<feature type="signal peptide" evidence="1">
    <location>
        <begin position="1"/>
        <end position="33"/>
    </location>
</feature>
<dbReference type="Pfam" id="PF00395">
    <property type="entry name" value="SLH"/>
    <property type="match status" value="3"/>
</dbReference>
<evidence type="ECO:0000313" key="3">
    <source>
        <dbReference type="EMBL" id="PYI52029.1"/>
    </source>
</evidence>
<dbReference type="InterPro" id="IPR001119">
    <property type="entry name" value="SLH_dom"/>
</dbReference>
<keyword evidence="1" id="KW-0732">Signal</keyword>
<dbReference type="RefSeq" id="WP_110842100.1">
    <property type="nucleotide sequence ID" value="NZ_QJVJ01000010.1"/>
</dbReference>
<dbReference type="EMBL" id="QJVJ01000010">
    <property type="protein sequence ID" value="PYI52029.1"/>
    <property type="molecule type" value="Genomic_DNA"/>
</dbReference>
<keyword evidence="4" id="KW-1185">Reference proteome</keyword>
<dbReference type="OrthoDB" id="900053at2"/>
<sequence>MKRSFHRPFMFITLVALLASCFPIGGGVRTAQAAMAGQGTPADPFIVTTAKELSDIRNDLAASYKLGADIDLAGYDHDRDGKGWLPIGNDGAAPFTGTFDGGGHTIRGLKVDRGLSDFAGLFGYVKGGTLSNVQLGAADIRGKDFTGGLVGMLENGVVENACTSGTVNGQGAVGGLAGAIRESTVSGVCSTSSVNGAFATGGLVGSMAVSGLIENAFASGSVTGVTHGIGGLLGEGDGASTLVQIRRAYASGPVAGGTSSGGLIGAAWNGTTVSSYWDVGNLPASAGGTGVATAAMNAQSTYAGWDFAGVWGIRDGETTPYLKAFAPKLTVEPLSSPVYAGSLPVKGTVSDFSAGEELSVRYDIVDGGGATVTSVTYSVYASGLDQPIDRMLPLTGVPSGAYSLRVSAKDSVHPWFEAAPVAFTVGNGAPTVTAVGIAGTAQVGRTLTGTYAYSDPEGDPEGATSFRWYAANSADGRNRTPIPGATGTSLTLTRDEMNKFISFEVTPAAATGTPTGTATVSAPTGAVATGPDWYTVGARAFTEDTAIYTSLQVDGGAPYVAFMDGAHGNRASVMTYRQGDWEYVGAPGFTAGSAEFLSLQIDNGKLYLAFQDEANGHRASVMTYNGTAWEYIGAAGFSSDLALELSLAFNNGTPYVGFVDKGLGYRATVMRFDGGAWVNVGSPGFSGNQIALPSLALDNGTPYVAFRDRANQSRLTVMKYDSGVWSAVGPPGLSADTVSDLSLVVDNGTPYAAYMDKSLGWKATVMKYDGGAGSWVPVGTPGFSTGGAQYVKLYLSNGELYVGYQDDIDGIALRATVKRFDGTSWTDVGSPAFSESRTFFNSLVVDNGTPYMAFMDDSNGKKATVMYFANNAAPVAGGVSISGTAQVGRTLTGFYAYSDAEYDREGASAYRWYASDDAAGTNKAAIPGATGKTWVPTSAYEGKFITFEAMPVAATGARTGLAAESAPTAAVAKADSGSNSSGSYSWYAEDPRVIVYVNDEPVRAGMRTRETAQGRTSTKIAIDAVRLKEKLRTEGRNAVVTIPFEQPTDAAIGELNGELFREIAELGTTVVVKTAEASYRLPSGFLDVNALAEKVGQGAEPGKLDVQIEVARLPAEREKAAEDALVRSGTPPVSKPFAFTVRGVSGERTADVPAFERYVEREIAVTAETGVSPATTGVALQADDTVRHAPTRLVDDAGKRFAKIGSLDNGTFAVVSHPMAFVDVAGHWSKPLVNDMGSRLVVSGVGDDLYEPDRAVTRAEFAAILTRGLGLRTENAEAAFRDVTGNEWYAGEVRTALSFDLIHGFEDGTFRPQEAITREQAMEMIANAMRVSGLSGTLQPADPGTVLEPFADAGSVSQWALASVADNVHSGVVTGRDGNRLAPKASITRAETAVIVRRLLERSKLIG</sequence>
<reference evidence="3 4" key="1">
    <citation type="submission" date="2018-05" db="EMBL/GenBank/DDBJ databases">
        <title>Paenibacillus flagellatus sp. nov., isolated from selenium mineral soil.</title>
        <authorList>
            <person name="Dai X."/>
        </authorList>
    </citation>
    <scope>NUCLEOTIDE SEQUENCE [LARGE SCALE GENOMIC DNA]</scope>
    <source>
        <strain evidence="3 4">DXL2</strain>
    </source>
</reference>
<dbReference type="InterPro" id="IPR051465">
    <property type="entry name" value="Cell_Envelope_Struct_Comp"/>
</dbReference>
<dbReference type="Proteomes" id="UP000247476">
    <property type="component" value="Unassembled WGS sequence"/>
</dbReference>
<proteinExistence type="predicted"/>
<accession>A0A2V5JYR8</accession>
<feature type="chain" id="PRO_5016136809" description="SLH domain-containing protein" evidence="1">
    <location>
        <begin position="34"/>
        <end position="1407"/>
    </location>
</feature>
<evidence type="ECO:0000313" key="4">
    <source>
        <dbReference type="Proteomes" id="UP000247476"/>
    </source>
</evidence>
<dbReference type="PANTHER" id="PTHR43308">
    <property type="entry name" value="OUTER MEMBRANE PROTEIN ALPHA-RELATED"/>
    <property type="match status" value="1"/>
</dbReference>
<dbReference type="PANTHER" id="PTHR43308:SF5">
    <property type="entry name" value="S-LAYER PROTEIN _ PEPTIDOGLYCAN ENDO-BETA-N-ACETYLGLUCOSAMINIDASE"/>
    <property type="match status" value="1"/>
</dbReference>
<feature type="domain" description="SLH" evidence="2">
    <location>
        <begin position="1276"/>
        <end position="1339"/>
    </location>
</feature>
<dbReference type="SUPFAM" id="SSF89372">
    <property type="entry name" value="Fucose-specific lectin"/>
    <property type="match status" value="2"/>
</dbReference>
<evidence type="ECO:0000259" key="2">
    <source>
        <dbReference type="PROSITE" id="PS51272"/>
    </source>
</evidence>
<name>A0A2V5JYR8_9BACL</name>
<dbReference type="Gene3D" id="2.60.40.2700">
    <property type="match status" value="2"/>
</dbReference>
<dbReference type="Gene3D" id="2.160.20.110">
    <property type="match status" value="1"/>
</dbReference>
<protein>
    <recommendedName>
        <fullName evidence="2">SLH domain-containing protein</fullName>
    </recommendedName>
</protein>
<organism evidence="3 4">
    <name type="scientific">Paenibacillus flagellatus</name>
    <dbReference type="NCBI Taxonomy" id="2211139"/>
    <lineage>
        <taxon>Bacteria</taxon>
        <taxon>Bacillati</taxon>
        <taxon>Bacillota</taxon>
        <taxon>Bacilli</taxon>
        <taxon>Bacillales</taxon>
        <taxon>Paenibacillaceae</taxon>
        <taxon>Paenibacillus</taxon>
    </lineage>
</organism>
<feature type="domain" description="SLH" evidence="2">
    <location>
        <begin position="1347"/>
        <end position="1407"/>
    </location>
</feature>